<keyword evidence="3" id="KW-1185">Reference proteome</keyword>
<gene>
    <name evidence="2" type="ORF">M438DRAFT_295417</name>
</gene>
<reference evidence="2 3" key="1">
    <citation type="journal article" date="2014" name="BMC Genomics">
        <title>Genome sequencing of four Aureobasidium pullulans varieties: biotechnological potential, stress tolerance, and description of new species.</title>
        <authorList>
            <person name="Gostin Ar C."/>
            <person name="Ohm R.A."/>
            <person name="Kogej T."/>
            <person name="Sonjak S."/>
            <person name="Turk M."/>
            <person name="Zajc J."/>
            <person name="Zalar P."/>
            <person name="Grube M."/>
            <person name="Sun H."/>
            <person name="Han J."/>
            <person name="Sharma A."/>
            <person name="Chiniquy J."/>
            <person name="Ngan C.Y."/>
            <person name="Lipzen A."/>
            <person name="Barry K."/>
            <person name="Grigoriev I.V."/>
            <person name="Gunde-Cimerman N."/>
        </authorList>
    </citation>
    <scope>NUCLEOTIDE SEQUENCE [LARGE SCALE GENOMIC DNA]</scope>
    <source>
        <strain evidence="2 3">EXF-150</strain>
    </source>
</reference>
<evidence type="ECO:0000256" key="1">
    <source>
        <dbReference type="SAM" id="MobiDB-lite"/>
    </source>
</evidence>
<sequence>MSSKELKYCFQNVSAERLRSLINTICDVSDETRAIFEQELLTQEQGATLRKTKPGQPRYLKCENCEKEFDVTENIKDSCNYHEGELETNDDFWVDDDQYDHDPSYPLESEHHRKTFPEGFIWDCCDEQLDAPGCIVQKHEHKLDKQHDKVDGREATGEDGPVAKKARIE</sequence>
<dbReference type="STRING" id="1043002.A0A074XJH4"/>
<dbReference type="PANTHER" id="PTHR38167">
    <property type="entry name" value="C2H2-TYPE DOMAIN-CONTAINING PROTEIN"/>
    <property type="match status" value="1"/>
</dbReference>
<dbReference type="Proteomes" id="UP000030706">
    <property type="component" value="Unassembled WGS sequence"/>
</dbReference>
<evidence type="ECO:0008006" key="4">
    <source>
        <dbReference type="Google" id="ProtNLM"/>
    </source>
</evidence>
<accession>A0A074XJH4</accession>
<dbReference type="RefSeq" id="XP_029761825.1">
    <property type="nucleotide sequence ID" value="XM_029901874.1"/>
</dbReference>
<dbReference type="PANTHER" id="PTHR38167:SF1">
    <property type="entry name" value="C2H2-TYPE DOMAIN-CONTAINING PROTEIN"/>
    <property type="match status" value="1"/>
</dbReference>
<name>A0A074XJH4_AURPU</name>
<feature type="region of interest" description="Disordered" evidence="1">
    <location>
        <begin position="142"/>
        <end position="169"/>
    </location>
</feature>
<protein>
    <recommendedName>
        <fullName evidence="4">C2H2-type domain-containing protein</fullName>
    </recommendedName>
</protein>
<evidence type="ECO:0000313" key="2">
    <source>
        <dbReference type="EMBL" id="KEQ85638.1"/>
    </source>
</evidence>
<dbReference type="GeneID" id="40744180"/>
<dbReference type="HOGENOM" id="CLU_093552_2_1_1"/>
<dbReference type="AlphaFoldDB" id="A0A074XJH4"/>
<organism evidence="2 3">
    <name type="scientific">Aureobasidium pullulans EXF-150</name>
    <dbReference type="NCBI Taxonomy" id="1043002"/>
    <lineage>
        <taxon>Eukaryota</taxon>
        <taxon>Fungi</taxon>
        <taxon>Dikarya</taxon>
        <taxon>Ascomycota</taxon>
        <taxon>Pezizomycotina</taxon>
        <taxon>Dothideomycetes</taxon>
        <taxon>Dothideomycetidae</taxon>
        <taxon>Dothideales</taxon>
        <taxon>Saccotheciaceae</taxon>
        <taxon>Aureobasidium</taxon>
    </lineage>
</organism>
<evidence type="ECO:0000313" key="3">
    <source>
        <dbReference type="Proteomes" id="UP000030706"/>
    </source>
</evidence>
<feature type="compositionally biased region" description="Basic and acidic residues" evidence="1">
    <location>
        <begin position="142"/>
        <end position="156"/>
    </location>
</feature>
<proteinExistence type="predicted"/>
<dbReference type="OrthoDB" id="5422613at2759"/>
<dbReference type="EMBL" id="KL584980">
    <property type="protein sequence ID" value="KEQ85638.1"/>
    <property type="molecule type" value="Genomic_DNA"/>
</dbReference>